<dbReference type="EMBL" id="JAUDZE010000007">
    <property type="protein sequence ID" value="MDN0015236.1"/>
    <property type="molecule type" value="Genomic_DNA"/>
</dbReference>
<sequence length="294" mass="34330">MNQQYALPVYFLIVGNLCLGYLISPFFPIFLPLNRHVVRSPISIAKHSFQRQYHLIHTLTCTTPVDFNNESGDEQLRQELMQVFGDDSLWQRAQQPQTIKKLGKNTKHSAHKTIATANPISAGWSTLSGWLPFNNDLDLGTNSDTDIYVQFLAKKNWALASGMHLDTAQIFRYGSSSKNYAETNLDLTQQLKYHSLFSTQLNVSKSQNEEYTWSNRTFQKLSLLSKNNISYGVFSTGDYENRELRVNEWGPYFSWKRPVWRNWIFMQNDIHYLNIPSDKQDNHFNYQMSFEMHF</sequence>
<evidence type="ECO:0000313" key="2">
    <source>
        <dbReference type="EMBL" id="MDN0015236.1"/>
    </source>
</evidence>
<gene>
    <name evidence="2" type="ORF">QTA56_13475</name>
</gene>
<protein>
    <submittedName>
        <fullName evidence="2">Selenocysteine synthase</fullName>
    </submittedName>
</protein>
<evidence type="ECO:0000256" key="1">
    <source>
        <dbReference type="SAM" id="Phobius"/>
    </source>
</evidence>
<feature type="transmembrane region" description="Helical" evidence="1">
    <location>
        <begin position="7"/>
        <end position="31"/>
    </location>
</feature>
<proteinExistence type="predicted"/>
<keyword evidence="1" id="KW-1133">Transmembrane helix</keyword>
<evidence type="ECO:0000313" key="3">
    <source>
        <dbReference type="Proteomes" id="UP001168524"/>
    </source>
</evidence>
<dbReference type="RefSeq" id="WP_267981509.1">
    <property type="nucleotide sequence ID" value="NZ_JAPQKF010000007.1"/>
</dbReference>
<accession>A0ABT7WRB9</accession>
<name>A0ABT7WRB9_9GAMM</name>
<dbReference type="Proteomes" id="UP001168524">
    <property type="component" value="Unassembled WGS sequence"/>
</dbReference>
<keyword evidence="3" id="KW-1185">Reference proteome</keyword>
<comment type="caution">
    <text evidence="2">The sequence shown here is derived from an EMBL/GenBank/DDBJ whole genome shotgun (WGS) entry which is preliminary data.</text>
</comment>
<organism evidence="2 3">
    <name type="scientific">Acinetobacter thutiue</name>
    <dbReference type="NCBI Taxonomy" id="2998078"/>
    <lineage>
        <taxon>Bacteria</taxon>
        <taxon>Pseudomonadati</taxon>
        <taxon>Pseudomonadota</taxon>
        <taxon>Gammaproteobacteria</taxon>
        <taxon>Moraxellales</taxon>
        <taxon>Moraxellaceae</taxon>
        <taxon>Acinetobacter</taxon>
    </lineage>
</organism>
<keyword evidence="1" id="KW-0812">Transmembrane</keyword>
<keyword evidence="1" id="KW-0472">Membrane</keyword>
<reference evidence="2" key="1">
    <citation type="submission" date="2023-06" db="EMBL/GenBank/DDBJ databases">
        <title>Two novel species of Acinetobacter isolated from motorbike repairing workshop in Vietnam.</title>
        <authorList>
            <person name="Le N.T.T."/>
        </authorList>
    </citation>
    <scope>NUCLEOTIDE SEQUENCE</scope>
    <source>
        <strain evidence="2">VNH17</strain>
    </source>
</reference>